<protein>
    <submittedName>
        <fullName evidence="2">Bile acid:sodium symporter</fullName>
    </submittedName>
</protein>
<organism evidence="2 3">
    <name type="scientific">Cellulomonas cellasea</name>
    <dbReference type="NCBI Taxonomy" id="43670"/>
    <lineage>
        <taxon>Bacteria</taxon>
        <taxon>Bacillati</taxon>
        <taxon>Actinomycetota</taxon>
        <taxon>Actinomycetes</taxon>
        <taxon>Micrococcales</taxon>
        <taxon>Cellulomonadaceae</taxon>
        <taxon>Cellulomonas</taxon>
    </lineage>
</organism>
<feature type="transmembrane region" description="Helical" evidence="1">
    <location>
        <begin position="287"/>
        <end position="313"/>
    </location>
</feature>
<dbReference type="GO" id="GO:0005886">
    <property type="term" value="C:plasma membrane"/>
    <property type="evidence" value="ECO:0007669"/>
    <property type="project" value="TreeGrafter"/>
</dbReference>
<dbReference type="PIRSF" id="PIRSF026166">
    <property type="entry name" value="UCP026166"/>
    <property type="match status" value="1"/>
</dbReference>
<feature type="transmembrane region" description="Helical" evidence="1">
    <location>
        <begin position="87"/>
        <end position="105"/>
    </location>
</feature>
<keyword evidence="3" id="KW-1185">Reference proteome</keyword>
<evidence type="ECO:0000313" key="3">
    <source>
        <dbReference type="Proteomes" id="UP000317046"/>
    </source>
</evidence>
<proteinExistence type="predicted"/>
<feature type="transmembrane region" description="Helical" evidence="1">
    <location>
        <begin position="175"/>
        <end position="196"/>
    </location>
</feature>
<evidence type="ECO:0000256" key="1">
    <source>
        <dbReference type="SAM" id="Phobius"/>
    </source>
</evidence>
<feature type="transmembrane region" description="Helical" evidence="1">
    <location>
        <begin position="239"/>
        <end position="266"/>
    </location>
</feature>
<keyword evidence="1" id="KW-0472">Membrane</keyword>
<evidence type="ECO:0000313" key="2">
    <source>
        <dbReference type="EMBL" id="GEA89712.1"/>
    </source>
</evidence>
<dbReference type="Proteomes" id="UP000317046">
    <property type="component" value="Unassembled WGS sequence"/>
</dbReference>
<dbReference type="EMBL" id="BJLR01000035">
    <property type="protein sequence ID" value="GEA89712.1"/>
    <property type="molecule type" value="Genomic_DNA"/>
</dbReference>
<dbReference type="InterPro" id="IPR016833">
    <property type="entry name" value="Put_Na-Bile_cotransptr"/>
</dbReference>
<keyword evidence="1" id="KW-0812">Transmembrane</keyword>
<feature type="transmembrane region" description="Helical" evidence="1">
    <location>
        <begin position="117"/>
        <end position="138"/>
    </location>
</feature>
<feature type="transmembrane region" description="Helical" evidence="1">
    <location>
        <begin position="21"/>
        <end position="40"/>
    </location>
</feature>
<dbReference type="Gene3D" id="1.20.1530.20">
    <property type="match status" value="1"/>
</dbReference>
<dbReference type="Pfam" id="PF13593">
    <property type="entry name" value="SBF_like"/>
    <property type="match status" value="1"/>
</dbReference>
<name>A0A4Y3KZZ7_9CELL</name>
<feature type="transmembrane region" description="Helical" evidence="1">
    <location>
        <begin position="145"/>
        <end position="169"/>
    </location>
</feature>
<feature type="transmembrane region" description="Helical" evidence="1">
    <location>
        <begin position="46"/>
        <end position="66"/>
    </location>
</feature>
<keyword evidence="1" id="KW-1133">Transmembrane helix</keyword>
<dbReference type="InterPro" id="IPR038770">
    <property type="entry name" value="Na+/solute_symporter_sf"/>
</dbReference>
<comment type="caution">
    <text evidence="2">The sequence shown here is derived from an EMBL/GenBank/DDBJ whole genome shotgun (WGS) entry which is preliminary data.</text>
</comment>
<accession>A0A4Y3KZZ7</accession>
<gene>
    <name evidence="2" type="ORF">CCE01nite_36610</name>
</gene>
<dbReference type="RefSeq" id="WP_141372788.1">
    <property type="nucleotide sequence ID" value="NZ_BJLR01000035.1"/>
</dbReference>
<reference evidence="2" key="1">
    <citation type="submission" date="2019-06" db="EMBL/GenBank/DDBJ databases">
        <title>Whole genome shotgun sequence of Cellulomonas cellasea NBRC 3753.</title>
        <authorList>
            <person name="Hosoyama A."/>
            <person name="Uohara A."/>
            <person name="Ohji S."/>
            <person name="Ichikawa N."/>
        </authorList>
    </citation>
    <scope>NUCLEOTIDE SEQUENCE [LARGE SCALE GENOMIC DNA]</scope>
    <source>
        <strain evidence="2">NBRC 3753</strain>
    </source>
</reference>
<dbReference type="PANTHER" id="PTHR18640:SF5">
    <property type="entry name" value="SODIUM_BILE ACID COTRANSPORTER 7"/>
    <property type="match status" value="1"/>
</dbReference>
<sequence length="342" mass="35638">MPGSPSESPGGARRTWSAVKAWIDPLVVMIVAVLVLGLVLPADGVAADVLGTVKTAAIVVLFFLYGARMATREVWDGLRAWKLQGSMLASTYLVFPLLGLAIQLLPDAVLADELKTGLLFLSVLPSTIQSSVVFTSIARGNVAGAICGATVSNVLGIVLTPLFVAVLLSRTGGPLGGSAAATLLQLLVPFVVGQAVQPWIGRWVRAHRPLTLVTDRAAILLVAYASVSEAQVSGAWDEITWVSLVVLLVVCAVLLAVMLATTWGVGGRIGLNRPDRIALLMCGSKKSLATGLPMASVLFSPVVAASVALPVIVFHQLQLATCAVLARRLASTEPDEVVARTA</sequence>
<dbReference type="PANTHER" id="PTHR18640">
    <property type="entry name" value="SOLUTE CARRIER FAMILY 10 MEMBER 7"/>
    <property type="match status" value="1"/>
</dbReference>
<dbReference type="AlphaFoldDB" id="A0A4Y3KZZ7"/>